<evidence type="ECO:0000313" key="1">
    <source>
        <dbReference type="EMBL" id="KAK3598331.1"/>
    </source>
</evidence>
<dbReference type="Gene3D" id="1.10.1450.10">
    <property type="entry name" value="Tetraspanin"/>
    <property type="match status" value="1"/>
</dbReference>
<organism evidence="1 2">
    <name type="scientific">Potamilus streckersoni</name>
    <dbReference type="NCBI Taxonomy" id="2493646"/>
    <lineage>
        <taxon>Eukaryota</taxon>
        <taxon>Metazoa</taxon>
        <taxon>Spiralia</taxon>
        <taxon>Lophotrochozoa</taxon>
        <taxon>Mollusca</taxon>
        <taxon>Bivalvia</taxon>
        <taxon>Autobranchia</taxon>
        <taxon>Heteroconchia</taxon>
        <taxon>Palaeoheterodonta</taxon>
        <taxon>Unionida</taxon>
        <taxon>Unionoidea</taxon>
        <taxon>Unionidae</taxon>
        <taxon>Ambleminae</taxon>
        <taxon>Lampsilini</taxon>
        <taxon>Potamilus</taxon>
    </lineage>
</organism>
<feature type="non-terminal residue" evidence="1">
    <location>
        <position position="62"/>
    </location>
</feature>
<reference evidence="1" key="1">
    <citation type="journal article" date="2021" name="Genome Biol. Evol.">
        <title>A High-Quality Reference Genome for a Parasitic Bivalve with Doubly Uniparental Inheritance (Bivalvia: Unionida).</title>
        <authorList>
            <person name="Smith C.H."/>
        </authorList>
    </citation>
    <scope>NUCLEOTIDE SEQUENCE</scope>
    <source>
        <strain evidence="1">CHS0354</strain>
    </source>
</reference>
<dbReference type="Proteomes" id="UP001195483">
    <property type="component" value="Unassembled WGS sequence"/>
</dbReference>
<dbReference type="EMBL" id="JAEAOA010000949">
    <property type="protein sequence ID" value="KAK3598331.1"/>
    <property type="molecule type" value="Genomic_DNA"/>
</dbReference>
<reference evidence="1" key="3">
    <citation type="submission" date="2023-05" db="EMBL/GenBank/DDBJ databases">
        <authorList>
            <person name="Smith C.H."/>
        </authorList>
    </citation>
    <scope>NUCLEOTIDE SEQUENCE</scope>
    <source>
        <strain evidence="1">CHS0354</strain>
        <tissue evidence="1">Mantle</tissue>
    </source>
</reference>
<name>A0AAE0SUT5_9BIVA</name>
<accession>A0AAE0SUT5</accession>
<protein>
    <submittedName>
        <fullName evidence="1">Uncharacterized protein</fullName>
    </submittedName>
</protein>
<dbReference type="AlphaFoldDB" id="A0AAE0SUT5"/>
<comment type="caution">
    <text evidence="1">The sequence shown here is derived from an EMBL/GenBank/DDBJ whole genome shotgun (WGS) entry which is preliminary data.</text>
</comment>
<dbReference type="GO" id="GO:0016020">
    <property type="term" value="C:membrane"/>
    <property type="evidence" value="ECO:0007669"/>
    <property type="project" value="InterPro"/>
</dbReference>
<gene>
    <name evidence="1" type="ORF">CHS0354_015344</name>
</gene>
<reference evidence="1" key="2">
    <citation type="journal article" date="2021" name="Genome Biol. Evol.">
        <title>Developing a high-quality reference genome for a parasitic bivalve with doubly uniparental inheritance (Bivalvia: Unionida).</title>
        <authorList>
            <person name="Smith C.H."/>
        </authorList>
    </citation>
    <scope>NUCLEOTIDE SEQUENCE</scope>
    <source>
        <strain evidence="1">CHS0354</strain>
        <tissue evidence="1">Mantle</tissue>
    </source>
</reference>
<evidence type="ECO:0000313" key="2">
    <source>
        <dbReference type="Proteomes" id="UP001195483"/>
    </source>
</evidence>
<proteinExistence type="predicted"/>
<dbReference type="InterPro" id="IPR008952">
    <property type="entry name" value="Tetraspanin_EC2_sf"/>
</dbReference>
<keyword evidence="2" id="KW-1185">Reference proteome</keyword>
<sequence>FQCCGVDRYTDFRRLPAIKWNIDLDTNDIVAGMQIPFACCHVKNDVTCVLRPNSTTAFIDKI</sequence>